<feature type="transmembrane region" description="Helical" evidence="1">
    <location>
        <begin position="21"/>
        <end position="54"/>
    </location>
</feature>
<organism evidence="2 3">
    <name type="scientific">Caballeronia calidae</name>
    <dbReference type="NCBI Taxonomy" id="1777139"/>
    <lineage>
        <taxon>Bacteria</taxon>
        <taxon>Pseudomonadati</taxon>
        <taxon>Pseudomonadota</taxon>
        <taxon>Betaproteobacteria</taxon>
        <taxon>Burkholderiales</taxon>
        <taxon>Burkholderiaceae</taxon>
        <taxon>Caballeronia</taxon>
    </lineage>
</organism>
<name>A0A158EH18_9BURK</name>
<keyword evidence="1" id="KW-0812">Transmembrane</keyword>
<gene>
    <name evidence="2" type="ORF">AWB78_07821</name>
</gene>
<proteinExistence type="predicted"/>
<evidence type="ECO:0000313" key="3">
    <source>
        <dbReference type="Proteomes" id="UP000071859"/>
    </source>
</evidence>
<sequence length="58" mass="6475">MNDRRCFDPRSLDGRQRRRMPVVAQIVSGLLTALVMVLLLLAITAAGWAILYLIHTAP</sequence>
<dbReference type="AlphaFoldDB" id="A0A158EH18"/>
<dbReference type="Proteomes" id="UP000071859">
    <property type="component" value="Unassembled WGS sequence"/>
</dbReference>
<reference evidence="2" key="1">
    <citation type="submission" date="2016-01" db="EMBL/GenBank/DDBJ databases">
        <authorList>
            <person name="Peeters C."/>
        </authorList>
    </citation>
    <scope>NUCLEOTIDE SEQUENCE</scope>
    <source>
        <strain evidence="2">LMG 29321</strain>
    </source>
</reference>
<keyword evidence="1" id="KW-1133">Transmembrane helix</keyword>
<keyword evidence="1" id="KW-0472">Membrane</keyword>
<dbReference type="RefSeq" id="WP_157697768.1">
    <property type="nucleotide sequence ID" value="NZ_FCOX02000097.1"/>
</dbReference>
<protein>
    <submittedName>
        <fullName evidence="2">Uncharacterized protein</fullName>
    </submittedName>
</protein>
<keyword evidence="3" id="KW-1185">Reference proteome</keyword>
<comment type="caution">
    <text evidence="2">The sequence shown here is derived from an EMBL/GenBank/DDBJ whole genome shotgun (WGS) entry which is preliminary data.</text>
</comment>
<accession>A0A158EH18</accession>
<dbReference type="EMBL" id="FCOX02000097">
    <property type="protein sequence ID" value="SAL06000.1"/>
    <property type="molecule type" value="Genomic_DNA"/>
</dbReference>
<evidence type="ECO:0000256" key="1">
    <source>
        <dbReference type="SAM" id="Phobius"/>
    </source>
</evidence>
<evidence type="ECO:0000313" key="2">
    <source>
        <dbReference type="EMBL" id="SAL06000.1"/>
    </source>
</evidence>